<dbReference type="AlphaFoldDB" id="A0A2T6C635"/>
<evidence type="ECO:0000313" key="4">
    <source>
        <dbReference type="EMBL" id="PTX63757.1"/>
    </source>
</evidence>
<name>A0A2T6C635_9FLAO</name>
<dbReference type="SMART" id="SM00369">
    <property type="entry name" value="LRR_TYP"/>
    <property type="match status" value="7"/>
</dbReference>
<dbReference type="PANTHER" id="PTHR48051:SF1">
    <property type="entry name" value="RAS SUPPRESSOR PROTEIN 1"/>
    <property type="match status" value="1"/>
</dbReference>
<reference evidence="4 5" key="1">
    <citation type="submission" date="2018-04" db="EMBL/GenBank/DDBJ databases">
        <title>Genomic Encyclopedia of Archaeal and Bacterial Type Strains, Phase II (KMG-II): from individual species to whole genera.</title>
        <authorList>
            <person name="Goeker M."/>
        </authorList>
    </citation>
    <scope>NUCLEOTIDE SEQUENCE [LARGE SCALE GENOMIC DNA]</scope>
    <source>
        <strain evidence="4 5">DSM 25731</strain>
    </source>
</reference>
<protein>
    <submittedName>
        <fullName evidence="4">Leucine rich repeat (LRR) protein</fullName>
    </submittedName>
</protein>
<dbReference type="GO" id="GO:0005737">
    <property type="term" value="C:cytoplasm"/>
    <property type="evidence" value="ECO:0007669"/>
    <property type="project" value="TreeGrafter"/>
</dbReference>
<dbReference type="SUPFAM" id="SSF48452">
    <property type="entry name" value="TPR-like"/>
    <property type="match status" value="1"/>
</dbReference>
<dbReference type="Pfam" id="PF23598">
    <property type="entry name" value="LRR_14"/>
    <property type="match status" value="1"/>
</dbReference>
<comment type="caution">
    <text evidence="4">The sequence shown here is derived from an EMBL/GenBank/DDBJ whole genome shotgun (WGS) entry which is preliminary data.</text>
</comment>
<dbReference type="InterPro" id="IPR001611">
    <property type="entry name" value="Leu-rich_rpt"/>
</dbReference>
<dbReference type="InterPro" id="IPR055414">
    <property type="entry name" value="LRR_R13L4/SHOC2-like"/>
</dbReference>
<dbReference type="InterPro" id="IPR050216">
    <property type="entry name" value="LRR_domain-containing"/>
</dbReference>
<proteinExistence type="predicted"/>
<keyword evidence="1" id="KW-0433">Leucine-rich repeat</keyword>
<dbReference type="RefSeq" id="WP_108113132.1">
    <property type="nucleotide sequence ID" value="NZ_QBKT01000001.1"/>
</dbReference>
<dbReference type="SUPFAM" id="SSF52058">
    <property type="entry name" value="L domain-like"/>
    <property type="match status" value="1"/>
</dbReference>
<accession>A0A2T6C635</accession>
<dbReference type="Pfam" id="PF13855">
    <property type="entry name" value="LRR_8"/>
    <property type="match status" value="1"/>
</dbReference>
<dbReference type="InterPro" id="IPR032675">
    <property type="entry name" value="LRR_dom_sf"/>
</dbReference>
<sequence>MKLTNFSKILSIGFLSIIFITCGNLLSDEELQERYQKASESKNWKAAKDLIDEYLERKPEDIEAYFSRAKIATNVAPLDIKGIISDLNTYLEHVPESSLATLFRFQAYLYANEFEKAMADIDTIIERHGKNPFLLSWKGNCAFMSQKFDIAAKVYEQRTRMPGTYEDIRNNYYFMIFSKYLGNNKEGAVWDTAFLDNRGFQEDTLLMRNIIEDKITFEQVAKFELPKLTISEMDGILKNNCADFNMFDENKRFQIEILNSIARVPRTENLKALLPQRNELKIVNLRDSELHELPTTLFQFKNLEILDLSRNQFTDIEKTIQQLSLLPNLRILKLGQCGIRKLPENIALLDNLWMLSLQGNLLQELPNGIGELRQLKYLSLETNLKLTSLPVTFQNLQCLQYLEISQTRLKQFPAVVGYCSQLIKLSANRCKIETLPETLSYLVNLRSLSMHHNKIEKLPQTFGDLETLRSINLSTNKLKGLPKSFQKLQNLFDVSLDSNDFKMYPKELAKLKNLYSIDVHDTPISNIPTSIAKDSELKYLMVNPKYISQKNIDSLQTINPNLNVTPRK</sequence>
<evidence type="ECO:0000259" key="3">
    <source>
        <dbReference type="Pfam" id="PF23598"/>
    </source>
</evidence>
<dbReference type="PROSITE" id="PS51450">
    <property type="entry name" value="LRR"/>
    <property type="match status" value="1"/>
</dbReference>
<dbReference type="InterPro" id="IPR003591">
    <property type="entry name" value="Leu-rich_rpt_typical-subtyp"/>
</dbReference>
<gene>
    <name evidence="4" type="ORF">C8N46_101362</name>
</gene>
<dbReference type="Proteomes" id="UP000244090">
    <property type="component" value="Unassembled WGS sequence"/>
</dbReference>
<organism evidence="4 5">
    <name type="scientific">Kordia periserrulae</name>
    <dbReference type="NCBI Taxonomy" id="701523"/>
    <lineage>
        <taxon>Bacteria</taxon>
        <taxon>Pseudomonadati</taxon>
        <taxon>Bacteroidota</taxon>
        <taxon>Flavobacteriia</taxon>
        <taxon>Flavobacteriales</taxon>
        <taxon>Flavobacteriaceae</taxon>
        <taxon>Kordia</taxon>
    </lineage>
</organism>
<keyword evidence="2" id="KW-0677">Repeat</keyword>
<evidence type="ECO:0000256" key="2">
    <source>
        <dbReference type="ARBA" id="ARBA00022737"/>
    </source>
</evidence>
<feature type="domain" description="Disease resistance R13L4/SHOC-2-like LRR" evidence="3">
    <location>
        <begin position="295"/>
        <end position="385"/>
    </location>
</feature>
<dbReference type="InterPro" id="IPR011990">
    <property type="entry name" value="TPR-like_helical_dom_sf"/>
</dbReference>
<dbReference type="EMBL" id="QBKT01000001">
    <property type="protein sequence ID" value="PTX63757.1"/>
    <property type="molecule type" value="Genomic_DNA"/>
</dbReference>
<evidence type="ECO:0000256" key="1">
    <source>
        <dbReference type="ARBA" id="ARBA00022614"/>
    </source>
</evidence>
<dbReference type="Gene3D" id="1.25.40.10">
    <property type="entry name" value="Tetratricopeptide repeat domain"/>
    <property type="match status" value="1"/>
</dbReference>
<dbReference type="Gene3D" id="3.80.10.10">
    <property type="entry name" value="Ribonuclease Inhibitor"/>
    <property type="match status" value="1"/>
</dbReference>
<dbReference type="PANTHER" id="PTHR48051">
    <property type="match status" value="1"/>
</dbReference>
<evidence type="ECO:0000313" key="5">
    <source>
        <dbReference type="Proteomes" id="UP000244090"/>
    </source>
</evidence>
<dbReference type="OrthoDB" id="1411427at2"/>
<keyword evidence="5" id="KW-1185">Reference proteome</keyword>